<proteinExistence type="predicted"/>
<dbReference type="EMBL" id="LCQQ01000059">
    <property type="protein sequence ID" value="KKW19358.1"/>
    <property type="molecule type" value="Genomic_DNA"/>
</dbReference>
<evidence type="ECO:0000313" key="2">
    <source>
        <dbReference type="Proteomes" id="UP000034201"/>
    </source>
</evidence>
<dbReference type="Proteomes" id="UP000034201">
    <property type="component" value="Unassembled WGS sequence"/>
</dbReference>
<accession>A0A0G1WKK5</accession>
<evidence type="ECO:0000313" key="1">
    <source>
        <dbReference type="EMBL" id="KKW19358.1"/>
    </source>
</evidence>
<reference evidence="1 2" key="1">
    <citation type="journal article" date="2015" name="Nature">
        <title>rRNA introns, odd ribosomes, and small enigmatic genomes across a large radiation of phyla.</title>
        <authorList>
            <person name="Brown C.T."/>
            <person name="Hug L.A."/>
            <person name="Thomas B.C."/>
            <person name="Sharon I."/>
            <person name="Castelle C.J."/>
            <person name="Singh A."/>
            <person name="Wilkins M.J."/>
            <person name="Williams K.H."/>
            <person name="Banfield J.F."/>
        </authorList>
    </citation>
    <scope>NUCLEOTIDE SEQUENCE [LARGE SCALE GENOMIC DNA]</scope>
</reference>
<organism evidence="1 2">
    <name type="scientific">Candidatus Adlerbacteria bacterium GW2011_GWC1_50_9</name>
    <dbReference type="NCBI Taxonomy" id="1618608"/>
    <lineage>
        <taxon>Bacteria</taxon>
        <taxon>Candidatus Adleribacteriota</taxon>
    </lineage>
</organism>
<dbReference type="AlphaFoldDB" id="A0A0G1WKK5"/>
<sequence length="207" mass="22676">MGQSAIDAHTQDHFPGLREIYQIHYFFTRGFSTNVKGTAARSTLLLWLGMFPCPKLWTRMIPVSCTARSREGSPPGTRALRQMLLVRLLPGNAARDHAGIVEGERDEPDDTRDRLEELFHEALLSRVHKHPQLRPRQKLCSPLAHGGHCSCTPSSSAFGAGVLNCLRSTGAAFFEGAAYFRRSSSSHCSMATPSFGAGCGILKGYDS</sequence>
<protein>
    <submittedName>
        <fullName evidence="1">Uncharacterized protein</fullName>
    </submittedName>
</protein>
<comment type="caution">
    <text evidence="1">The sequence shown here is derived from an EMBL/GenBank/DDBJ whole genome shotgun (WGS) entry which is preliminary data.</text>
</comment>
<gene>
    <name evidence="1" type="ORF">UY61_C0059G0004</name>
</gene>
<name>A0A0G1WKK5_9BACT</name>